<proteinExistence type="predicted"/>
<protein>
    <submittedName>
        <fullName evidence="2">Uncharacterized protein</fullName>
    </submittedName>
</protein>
<dbReference type="Proteomes" id="UP001054945">
    <property type="component" value="Unassembled WGS sequence"/>
</dbReference>
<sequence>MEMEVPPDDSQGPFQGRLSPAAPKQHQQPQSPDVIFRTLQSIELEISNDQDELAIYQICARLKSPQQTPGMMDSFKVPWRSQHTLQKVRLIGSCQKFNCNMHSLSTENIGSPICHFSI</sequence>
<accession>A0AAV4P5D0</accession>
<gene>
    <name evidence="2" type="ORF">CEXT_386261</name>
</gene>
<feature type="region of interest" description="Disordered" evidence="1">
    <location>
        <begin position="1"/>
        <end position="33"/>
    </location>
</feature>
<reference evidence="2 3" key="1">
    <citation type="submission" date="2021-06" db="EMBL/GenBank/DDBJ databases">
        <title>Caerostris extrusa draft genome.</title>
        <authorList>
            <person name="Kono N."/>
            <person name="Arakawa K."/>
        </authorList>
    </citation>
    <scope>NUCLEOTIDE SEQUENCE [LARGE SCALE GENOMIC DNA]</scope>
</reference>
<evidence type="ECO:0000256" key="1">
    <source>
        <dbReference type="SAM" id="MobiDB-lite"/>
    </source>
</evidence>
<evidence type="ECO:0000313" key="3">
    <source>
        <dbReference type="Proteomes" id="UP001054945"/>
    </source>
</evidence>
<evidence type="ECO:0000313" key="2">
    <source>
        <dbReference type="EMBL" id="GIX91233.1"/>
    </source>
</evidence>
<name>A0AAV4P5D0_CAEEX</name>
<dbReference type="EMBL" id="BPLR01021567">
    <property type="protein sequence ID" value="GIX91233.1"/>
    <property type="molecule type" value="Genomic_DNA"/>
</dbReference>
<keyword evidence="3" id="KW-1185">Reference proteome</keyword>
<comment type="caution">
    <text evidence="2">The sequence shown here is derived from an EMBL/GenBank/DDBJ whole genome shotgun (WGS) entry which is preliminary data.</text>
</comment>
<organism evidence="2 3">
    <name type="scientific">Caerostris extrusa</name>
    <name type="common">Bark spider</name>
    <name type="synonym">Caerostris bankana</name>
    <dbReference type="NCBI Taxonomy" id="172846"/>
    <lineage>
        <taxon>Eukaryota</taxon>
        <taxon>Metazoa</taxon>
        <taxon>Ecdysozoa</taxon>
        <taxon>Arthropoda</taxon>
        <taxon>Chelicerata</taxon>
        <taxon>Arachnida</taxon>
        <taxon>Araneae</taxon>
        <taxon>Araneomorphae</taxon>
        <taxon>Entelegynae</taxon>
        <taxon>Araneoidea</taxon>
        <taxon>Araneidae</taxon>
        <taxon>Caerostris</taxon>
    </lineage>
</organism>
<dbReference type="AlphaFoldDB" id="A0AAV4P5D0"/>